<feature type="transmembrane region" description="Helical" evidence="1">
    <location>
        <begin position="96"/>
        <end position="115"/>
    </location>
</feature>
<keyword evidence="1" id="KW-1133">Transmembrane helix</keyword>
<keyword evidence="3" id="KW-1185">Reference proteome</keyword>
<keyword evidence="1" id="KW-0812">Transmembrane</keyword>
<keyword evidence="1" id="KW-0472">Membrane</keyword>
<proteinExistence type="predicted"/>
<evidence type="ECO:0000313" key="2">
    <source>
        <dbReference type="EMBL" id="VDN33024.1"/>
    </source>
</evidence>
<dbReference type="Proteomes" id="UP000281553">
    <property type="component" value="Unassembled WGS sequence"/>
</dbReference>
<sequence>MRDTAQQQPGYSDYRQLLPQLPVFRVEELVQSACQPATAAVRITSLQTYELPLLAELTVNLLRRLSETFALLERVISASEWSQSETGNAQTLLSRLLFYLSAAHNFFLFTFTVLTRDHYYILVFT</sequence>
<gene>
    <name evidence="2" type="ORF">DILT_LOCUS16133</name>
</gene>
<dbReference type="AlphaFoldDB" id="A0A3P7MTJ8"/>
<evidence type="ECO:0000313" key="3">
    <source>
        <dbReference type="Proteomes" id="UP000281553"/>
    </source>
</evidence>
<protein>
    <submittedName>
        <fullName evidence="2">Uncharacterized protein</fullName>
    </submittedName>
</protein>
<accession>A0A3P7MTJ8</accession>
<name>A0A3P7MTJ8_DIBLA</name>
<organism evidence="2 3">
    <name type="scientific">Dibothriocephalus latus</name>
    <name type="common">Fish tapeworm</name>
    <name type="synonym">Diphyllobothrium latum</name>
    <dbReference type="NCBI Taxonomy" id="60516"/>
    <lineage>
        <taxon>Eukaryota</taxon>
        <taxon>Metazoa</taxon>
        <taxon>Spiralia</taxon>
        <taxon>Lophotrochozoa</taxon>
        <taxon>Platyhelminthes</taxon>
        <taxon>Cestoda</taxon>
        <taxon>Eucestoda</taxon>
        <taxon>Diphyllobothriidea</taxon>
        <taxon>Diphyllobothriidae</taxon>
        <taxon>Dibothriocephalus</taxon>
    </lineage>
</organism>
<reference evidence="2 3" key="1">
    <citation type="submission" date="2018-11" db="EMBL/GenBank/DDBJ databases">
        <authorList>
            <consortium name="Pathogen Informatics"/>
        </authorList>
    </citation>
    <scope>NUCLEOTIDE SEQUENCE [LARGE SCALE GENOMIC DNA]</scope>
</reference>
<evidence type="ECO:0000256" key="1">
    <source>
        <dbReference type="SAM" id="Phobius"/>
    </source>
</evidence>
<dbReference type="EMBL" id="UYRU01083105">
    <property type="protein sequence ID" value="VDN33024.1"/>
    <property type="molecule type" value="Genomic_DNA"/>
</dbReference>